<dbReference type="Gene3D" id="3.20.20.120">
    <property type="entry name" value="Enolase-like C-terminal domain"/>
    <property type="match status" value="1"/>
</dbReference>
<evidence type="ECO:0000256" key="2">
    <source>
        <dbReference type="ARBA" id="ARBA00005183"/>
    </source>
</evidence>
<dbReference type="EMBL" id="CP036433">
    <property type="protein sequence ID" value="QDU96049.1"/>
    <property type="molecule type" value="Genomic_DNA"/>
</dbReference>
<comment type="pathway">
    <text evidence="2">Carbohydrate acid metabolism; D-glucarate degradation; 2,5-dioxopentanoate from D-glucarate: step 1/2.</text>
</comment>
<keyword evidence="6" id="KW-1185">Reference proteome</keyword>
<evidence type="ECO:0000256" key="1">
    <source>
        <dbReference type="ARBA" id="ARBA00001426"/>
    </source>
</evidence>
<evidence type="ECO:0000259" key="4">
    <source>
        <dbReference type="SMART" id="SM00922"/>
    </source>
</evidence>
<dbReference type="InterPro" id="IPR029017">
    <property type="entry name" value="Enolase-like_N"/>
</dbReference>
<accession>A0A518DW41</accession>
<dbReference type="PANTHER" id="PTHR48080:SF4">
    <property type="entry name" value="GLUCARATE DEHYDRATASE"/>
    <property type="match status" value="1"/>
</dbReference>
<reference evidence="5 6" key="1">
    <citation type="submission" date="2019-02" db="EMBL/GenBank/DDBJ databases">
        <title>Deep-cultivation of Planctomycetes and their phenomic and genomic characterization uncovers novel biology.</title>
        <authorList>
            <person name="Wiegand S."/>
            <person name="Jogler M."/>
            <person name="Boedeker C."/>
            <person name="Pinto D."/>
            <person name="Vollmers J."/>
            <person name="Rivas-Marin E."/>
            <person name="Kohn T."/>
            <person name="Peeters S.H."/>
            <person name="Heuer A."/>
            <person name="Rast P."/>
            <person name="Oberbeckmann S."/>
            <person name="Bunk B."/>
            <person name="Jeske O."/>
            <person name="Meyerdierks A."/>
            <person name="Storesund J.E."/>
            <person name="Kallscheuer N."/>
            <person name="Luecker S."/>
            <person name="Lage O.M."/>
            <person name="Pohl T."/>
            <person name="Merkel B.J."/>
            <person name="Hornburger P."/>
            <person name="Mueller R.-W."/>
            <person name="Bruemmer F."/>
            <person name="Labrenz M."/>
            <person name="Spormann A.M."/>
            <person name="Op den Camp H."/>
            <person name="Overmann J."/>
            <person name="Amann R."/>
            <person name="Jetten M.S.M."/>
            <person name="Mascher T."/>
            <person name="Medema M.H."/>
            <person name="Devos D.P."/>
            <person name="Kaster A.-K."/>
            <person name="Ovreas L."/>
            <person name="Rohde M."/>
            <person name="Galperin M.Y."/>
            <person name="Jogler C."/>
        </authorList>
    </citation>
    <scope>NUCLEOTIDE SEQUENCE [LARGE SCALE GENOMIC DNA]</scope>
    <source>
        <strain evidence="5 6">Pla85_3_4</strain>
    </source>
</reference>
<dbReference type="Proteomes" id="UP000317648">
    <property type="component" value="Chromosome"/>
</dbReference>
<gene>
    <name evidence="5" type="primary">ykfB_2</name>
    <name evidence="5" type="ORF">Pla8534_38680</name>
</gene>
<dbReference type="GO" id="GO:0016853">
    <property type="term" value="F:isomerase activity"/>
    <property type="evidence" value="ECO:0007669"/>
    <property type="project" value="UniProtKB-KW"/>
</dbReference>
<evidence type="ECO:0000256" key="3">
    <source>
        <dbReference type="ARBA" id="ARBA00011973"/>
    </source>
</evidence>
<dbReference type="SMART" id="SM00922">
    <property type="entry name" value="MR_MLE"/>
    <property type="match status" value="1"/>
</dbReference>
<dbReference type="OrthoDB" id="9785902at2"/>
<proteinExistence type="predicted"/>
<dbReference type="Gene3D" id="3.30.390.10">
    <property type="entry name" value="Enolase-like, N-terminal domain"/>
    <property type="match status" value="1"/>
</dbReference>
<dbReference type="InterPro" id="IPR013342">
    <property type="entry name" value="Mandelate_racemase_C"/>
</dbReference>
<keyword evidence="5" id="KW-0413">Isomerase</keyword>
<dbReference type="CDD" id="cd03316">
    <property type="entry name" value="MR_like"/>
    <property type="match status" value="1"/>
</dbReference>
<dbReference type="InterPro" id="IPR036849">
    <property type="entry name" value="Enolase-like_C_sf"/>
</dbReference>
<dbReference type="InterPro" id="IPR029065">
    <property type="entry name" value="Enolase_C-like"/>
</dbReference>
<dbReference type="Pfam" id="PF13378">
    <property type="entry name" value="MR_MLE_C"/>
    <property type="match status" value="1"/>
</dbReference>
<comment type="catalytic activity">
    <reaction evidence="1">
        <text>D-glucarate = 5-dehydro-4-deoxy-D-glucarate + H2O</text>
        <dbReference type="Rhea" id="RHEA:14573"/>
        <dbReference type="ChEBI" id="CHEBI:15377"/>
        <dbReference type="ChEBI" id="CHEBI:30612"/>
        <dbReference type="ChEBI" id="CHEBI:42819"/>
        <dbReference type="EC" id="4.2.1.40"/>
    </reaction>
</comment>
<organism evidence="5 6">
    <name type="scientific">Lignipirellula cremea</name>
    <dbReference type="NCBI Taxonomy" id="2528010"/>
    <lineage>
        <taxon>Bacteria</taxon>
        <taxon>Pseudomonadati</taxon>
        <taxon>Planctomycetota</taxon>
        <taxon>Planctomycetia</taxon>
        <taxon>Pirellulales</taxon>
        <taxon>Pirellulaceae</taxon>
        <taxon>Lignipirellula</taxon>
    </lineage>
</organism>
<dbReference type="EC" id="4.2.1.40" evidence="3"/>
<dbReference type="RefSeq" id="WP_145054725.1">
    <property type="nucleotide sequence ID" value="NZ_CP036433.1"/>
</dbReference>
<dbReference type="InterPro" id="IPR013341">
    <property type="entry name" value="Mandelate_racemase_N_dom"/>
</dbReference>
<dbReference type="GO" id="GO:0008872">
    <property type="term" value="F:glucarate dehydratase activity"/>
    <property type="evidence" value="ECO:0007669"/>
    <property type="project" value="UniProtKB-EC"/>
</dbReference>
<dbReference type="InterPro" id="IPR034593">
    <property type="entry name" value="DgoD-like"/>
</dbReference>
<protein>
    <recommendedName>
        <fullName evidence="3">glucarate dehydratase</fullName>
        <ecNumber evidence="3">4.2.1.40</ecNumber>
    </recommendedName>
</protein>
<name>A0A518DW41_9BACT</name>
<dbReference type="SUPFAM" id="SSF54826">
    <property type="entry name" value="Enolase N-terminal domain-like"/>
    <property type="match status" value="1"/>
</dbReference>
<feature type="domain" description="Mandelate racemase/muconate lactonizing enzyme C-terminal" evidence="4">
    <location>
        <begin position="136"/>
        <end position="232"/>
    </location>
</feature>
<dbReference type="Pfam" id="PF02746">
    <property type="entry name" value="MR_MLE_N"/>
    <property type="match status" value="1"/>
</dbReference>
<evidence type="ECO:0000313" key="6">
    <source>
        <dbReference type="Proteomes" id="UP000317648"/>
    </source>
</evidence>
<dbReference type="AlphaFoldDB" id="A0A518DW41"/>
<dbReference type="SUPFAM" id="SSF51604">
    <property type="entry name" value="Enolase C-terminal domain-like"/>
    <property type="match status" value="1"/>
</dbReference>
<dbReference type="SFLD" id="SFLDS00001">
    <property type="entry name" value="Enolase"/>
    <property type="match status" value="1"/>
</dbReference>
<dbReference type="PANTHER" id="PTHR48080">
    <property type="entry name" value="D-GALACTONATE DEHYDRATASE-RELATED"/>
    <property type="match status" value="1"/>
</dbReference>
<sequence length="360" mass="39223">MKVTRLRLTLVEVPQVHPVAPYKSRLRTSSATRSAIVEVETDEGLTGCGEFNVNFIEGFSARRLEQQASDWLPGKDPQNLAWFHTHCPFPANLKSGVEMAFWDLAGQAAGLSVAMLLGGMVRTQVEVAACMGVQSYADAGKLATYFLEEGFTTLKAKAGLEIRQDLEMVCGVRDAVGSRLKLRLDPNQAYSREQSAELARQLEPFDLEYLEQPLPEQPLADARWLRSQSRTPIALNESVVGPASVLEILREEAADFLLPDTHIAGGIQPCVTIGRIAEAGGLPCIMHCGHDLGPKTAAMLHIAAACPAYSLANDTTYYGLEDDIITERFAIQAGKMNVPTGPGLGVRIDPEKLARYRVDC</sequence>
<dbReference type="KEGG" id="lcre:Pla8534_38680"/>
<evidence type="ECO:0000313" key="5">
    <source>
        <dbReference type="EMBL" id="QDU96049.1"/>
    </source>
</evidence>